<gene>
    <name evidence="1" type="ORF">O6H91_22G064800</name>
</gene>
<dbReference type="EMBL" id="CM055113">
    <property type="protein sequence ID" value="KAJ7516623.1"/>
    <property type="molecule type" value="Genomic_DNA"/>
</dbReference>
<comment type="caution">
    <text evidence="1">The sequence shown here is derived from an EMBL/GenBank/DDBJ whole genome shotgun (WGS) entry which is preliminary data.</text>
</comment>
<accession>A0ACC2AGD8</accession>
<name>A0ACC2AGD8_DIPCM</name>
<protein>
    <submittedName>
        <fullName evidence="1">Uncharacterized protein</fullName>
    </submittedName>
</protein>
<evidence type="ECO:0000313" key="2">
    <source>
        <dbReference type="Proteomes" id="UP001162992"/>
    </source>
</evidence>
<dbReference type="Proteomes" id="UP001162992">
    <property type="component" value="Chromosome 22"/>
</dbReference>
<reference evidence="2" key="1">
    <citation type="journal article" date="2024" name="Proc. Natl. Acad. Sci. U.S.A.">
        <title>Extraordinary preservation of gene collinearity over three hundred million years revealed in homosporous lycophytes.</title>
        <authorList>
            <person name="Li C."/>
            <person name="Wickell D."/>
            <person name="Kuo L.Y."/>
            <person name="Chen X."/>
            <person name="Nie B."/>
            <person name="Liao X."/>
            <person name="Peng D."/>
            <person name="Ji J."/>
            <person name="Jenkins J."/>
            <person name="Williams M."/>
            <person name="Shu S."/>
            <person name="Plott C."/>
            <person name="Barry K."/>
            <person name="Rajasekar S."/>
            <person name="Grimwood J."/>
            <person name="Han X."/>
            <person name="Sun S."/>
            <person name="Hou Z."/>
            <person name="He W."/>
            <person name="Dai G."/>
            <person name="Sun C."/>
            <person name="Schmutz J."/>
            <person name="Leebens-Mack J.H."/>
            <person name="Li F.W."/>
            <person name="Wang L."/>
        </authorList>
    </citation>
    <scope>NUCLEOTIDE SEQUENCE [LARGE SCALE GENOMIC DNA]</scope>
    <source>
        <strain evidence="2">cv. PW_Plant_1</strain>
    </source>
</reference>
<sequence length="245" mass="27160">MAKAKFVLFGDSITQQSFLPAGGWGAALADRYARKADIILRGLSGYNSRWALFLLDRIFPTAALNPPVLVTVFFGANDAALPDRKSKAQHVPLSEYKENLQRIVSHLKGLSPSTRVVLITPPPIDVRGRQAYARYLRRATYGDSAEELPERTNEAAGEYAQACKAAAKEAEVPIIDLYSIFQQNPNWQELYLCDGLHLTAEGNTVVFEELVKILNSIGLAEENLPLDFPLYSDVDPLDPEKICRP</sequence>
<proteinExistence type="predicted"/>
<organism evidence="1 2">
    <name type="scientific">Diphasiastrum complanatum</name>
    <name type="common">Issler's clubmoss</name>
    <name type="synonym">Lycopodium complanatum</name>
    <dbReference type="NCBI Taxonomy" id="34168"/>
    <lineage>
        <taxon>Eukaryota</taxon>
        <taxon>Viridiplantae</taxon>
        <taxon>Streptophyta</taxon>
        <taxon>Embryophyta</taxon>
        <taxon>Tracheophyta</taxon>
        <taxon>Lycopodiopsida</taxon>
        <taxon>Lycopodiales</taxon>
        <taxon>Lycopodiaceae</taxon>
        <taxon>Lycopodioideae</taxon>
        <taxon>Diphasiastrum</taxon>
    </lineage>
</organism>
<keyword evidence="2" id="KW-1185">Reference proteome</keyword>
<evidence type="ECO:0000313" key="1">
    <source>
        <dbReference type="EMBL" id="KAJ7516623.1"/>
    </source>
</evidence>